<organism evidence="4 5">
    <name type="scientific">Mycobacterium servetii</name>
    <dbReference type="NCBI Taxonomy" id="3237418"/>
    <lineage>
        <taxon>Bacteria</taxon>
        <taxon>Bacillati</taxon>
        <taxon>Actinomycetota</taxon>
        <taxon>Actinomycetes</taxon>
        <taxon>Mycobacteriales</taxon>
        <taxon>Mycobacteriaceae</taxon>
        <taxon>Mycobacterium</taxon>
    </lineage>
</organism>
<dbReference type="PANTHER" id="PTHR46766:SF1">
    <property type="entry name" value="GLUTAMINE-RICH PROTEIN 2"/>
    <property type="match status" value="1"/>
</dbReference>
<evidence type="ECO:0000259" key="3">
    <source>
        <dbReference type="Pfam" id="PF12484"/>
    </source>
</evidence>
<keyword evidence="5" id="KW-1185">Reference proteome</keyword>
<accession>A0ABV4BZW8</accession>
<dbReference type="Pfam" id="PF12484">
    <property type="entry name" value="PPE-SVP"/>
    <property type="match status" value="1"/>
</dbReference>
<dbReference type="SUPFAM" id="SSF140459">
    <property type="entry name" value="PE/PPE dimer-like"/>
    <property type="match status" value="1"/>
</dbReference>
<reference evidence="4 5" key="1">
    <citation type="submission" date="2024-08" db="EMBL/GenBank/DDBJ databases">
        <title>Mycobacterium servetensis sp. nov., a novel rapid-growing mycobacterial species recovered from a human patient in Zaragoza, Spain.</title>
        <authorList>
            <person name="Tristancho-Baro A.I."/>
            <person name="Buenestado-Serrano S."/>
            <person name="Garcia De Viedma D."/>
            <person name="Milagro-Beamonte A."/>
            <person name="Burillo N."/>
            <person name="Sanz S."/>
            <person name="Lopez-Calleja A.I."/>
            <person name="Penas-Utrilla D."/>
            <person name="Guardingo M."/>
            <person name="Garcia M.J."/>
            <person name="Vinuelas-Bayon J."/>
        </authorList>
    </citation>
    <scope>NUCLEOTIDE SEQUENCE [LARGE SCALE GENOMIC DNA]</scope>
    <source>
        <strain evidence="5">HUMS_12744610</strain>
    </source>
</reference>
<proteinExistence type="inferred from homology"/>
<feature type="domain" description="PPE" evidence="2">
    <location>
        <begin position="9"/>
        <end position="172"/>
    </location>
</feature>
<evidence type="ECO:0000259" key="2">
    <source>
        <dbReference type="Pfam" id="PF00823"/>
    </source>
</evidence>
<gene>
    <name evidence="4" type="ORF">AB8998_11175</name>
</gene>
<dbReference type="Gene3D" id="1.20.1260.20">
    <property type="entry name" value="PPE superfamily"/>
    <property type="match status" value="1"/>
</dbReference>
<sequence>MLRLSLLAFPWLPPEINSAMMFSGAGSGPLFTAAAAWGGLASELSGAASSFQSVVSGLTGGGWLGPASVSMAAAAAPYVGWLSAAAGQAEAAAAQAAASATAYETARSATVAPAAVAANRAQLTALVATNFLGQNTPAIFETEFQYVEMWAQDVAAMFGYHGAATAAAASLPAFALPPLSFAGLGSLLSTPIAALASSAGAALLAPVEAAMAPAVTSVTAVASQLPLQSIMQMAPMAMYPASMMMSPLMMALQAGMHPAAGLASATTPLADAPKFVGDVAPKGLGGGAGADGLGAASAGLGKARLVGAMSVPPTWQGSSPARMVSAAMSGVGAVPVGAVGGPTGGGGMPFMPMPMGGMGAAGGMPGGMFGRGGASPNAAQARPSVIPRVGIG</sequence>
<dbReference type="EMBL" id="JBGEDP010000001">
    <property type="protein sequence ID" value="MEY8015535.1"/>
    <property type="molecule type" value="Genomic_DNA"/>
</dbReference>
<dbReference type="RefSeq" id="WP_369741520.1">
    <property type="nucleotide sequence ID" value="NZ_JBGEDP010000001.1"/>
</dbReference>
<dbReference type="Pfam" id="PF00823">
    <property type="entry name" value="PPE"/>
    <property type="match status" value="1"/>
</dbReference>
<comment type="caution">
    <text evidence="4">The sequence shown here is derived from an EMBL/GenBank/DDBJ whole genome shotgun (WGS) entry which is preliminary data.</text>
</comment>
<dbReference type="InterPro" id="IPR022171">
    <property type="entry name" value="PPE_C"/>
</dbReference>
<evidence type="ECO:0000256" key="1">
    <source>
        <dbReference type="ARBA" id="ARBA00010652"/>
    </source>
</evidence>
<evidence type="ECO:0000313" key="5">
    <source>
        <dbReference type="Proteomes" id="UP001564760"/>
    </source>
</evidence>
<dbReference type="Proteomes" id="UP001564760">
    <property type="component" value="Unassembled WGS sequence"/>
</dbReference>
<dbReference type="InterPro" id="IPR000030">
    <property type="entry name" value="PPE_dom"/>
</dbReference>
<protein>
    <submittedName>
        <fullName evidence="4">PPE family protein</fullName>
    </submittedName>
</protein>
<feature type="domain" description="PPE family C-terminal" evidence="3">
    <location>
        <begin position="297"/>
        <end position="388"/>
    </location>
</feature>
<dbReference type="InterPro" id="IPR038332">
    <property type="entry name" value="PPE_sf"/>
</dbReference>
<dbReference type="PANTHER" id="PTHR46766">
    <property type="entry name" value="GLUTAMINE-RICH PROTEIN 2"/>
    <property type="match status" value="1"/>
</dbReference>
<evidence type="ECO:0000313" key="4">
    <source>
        <dbReference type="EMBL" id="MEY8015535.1"/>
    </source>
</evidence>
<comment type="similarity">
    <text evidence="1">Belongs to the mycobacterial PPE family.</text>
</comment>
<name>A0ABV4BZW8_9MYCO</name>